<evidence type="ECO:0008006" key="4">
    <source>
        <dbReference type="Google" id="ProtNLM"/>
    </source>
</evidence>
<feature type="transmembrane region" description="Helical" evidence="1">
    <location>
        <begin position="134"/>
        <end position="152"/>
    </location>
</feature>
<feature type="transmembrane region" description="Helical" evidence="1">
    <location>
        <begin position="214"/>
        <end position="232"/>
    </location>
</feature>
<sequence>MRELEVFFDIFYLTFAMYLGLKMFTSKKPGKNLLGTMAILLAGGDTFHLVPRIISRVEENGFVINKNLLLYGSKVSAVTMSIFYVLFYIYIKKILGYKNKKMDFALGLSLIVREVLVIYNFVNLSDTLDLISNIPFLVMGIIVICLLIKFKYKEELKNLWIWVFLSFAFYTPVVLFKRTYPIVGALMIPKTMAYIMMIVKFRKNTKESFGSLEFLRSAFSFLISGLIAGAFYREFGKIAPLDPNLLRVHGHLIVLGFIVLFVFFLALKSLQIQGQEFKTTLKIYEAGMFLTYSIMFLHGLINLYKPSKLLINSMTGFAGVGHILLGVSLVMIIFKLIKYFSKDQIKGQILKGQI</sequence>
<dbReference type="EMBL" id="JAUSTN010000011">
    <property type="protein sequence ID" value="MDQ0275644.1"/>
    <property type="molecule type" value="Genomic_DNA"/>
</dbReference>
<dbReference type="InterPro" id="IPR021299">
    <property type="entry name" value="DUF2871"/>
</dbReference>
<feature type="transmembrane region" description="Helical" evidence="1">
    <location>
        <begin position="182"/>
        <end position="202"/>
    </location>
</feature>
<accession>A0ABU0AXU9</accession>
<feature type="transmembrane region" description="Helical" evidence="1">
    <location>
        <begin position="316"/>
        <end position="337"/>
    </location>
</feature>
<dbReference type="Proteomes" id="UP001236559">
    <property type="component" value="Unassembled WGS sequence"/>
</dbReference>
<gene>
    <name evidence="2" type="ORF">J2S72_001680</name>
</gene>
<feature type="transmembrane region" description="Helical" evidence="1">
    <location>
        <begin position="70"/>
        <end position="91"/>
    </location>
</feature>
<keyword evidence="1" id="KW-0812">Transmembrane</keyword>
<feature type="transmembrane region" description="Helical" evidence="1">
    <location>
        <begin position="6"/>
        <end position="21"/>
    </location>
</feature>
<dbReference type="RefSeq" id="WP_307495340.1">
    <property type="nucleotide sequence ID" value="NZ_JAUSTN010000011.1"/>
</dbReference>
<comment type="caution">
    <text evidence="2">The sequence shown here is derived from an EMBL/GenBank/DDBJ whole genome shotgun (WGS) entry which is preliminary data.</text>
</comment>
<keyword evidence="1" id="KW-0472">Membrane</keyword>
<evidence type="ECO:0000313" key="3">
    <source>
        <dbReference type="Proteomes" id="UP001236559"/>
    </source>
</evidence>
<feature type="transmembrane region" description="Helical" evidence="1">
    <location>
        <begin position="159"/>
        <end position="176"/>
    </location>
</feature>
<dbReference type="Pfam" id="PF11070">
    <property type="entry name" value="DUF2871"/>
    <property type="match status" value="1"/>
</dbReference>
<evidence type="ECO:0000313" key="2">
    <source>
        <dbReference type="EMBL" id="MDQ0275644.1"/>
    </source>
</evidence>
<proteinExistence type="predicted"/>
<feature type="transmembrane region" description="Helical" evidence="1">
    <location>
        <begin position="283"/>
        <end position="304"/>
    </location>
</feature>
<keyword evidence="3" id="KW-1185">Reference proteome</keyword>
<feature type="transmembrane region" description="Helical" evidence="1">
    <location>
        <begin position="252"/>
        <end position="271"/>
    </location>
</feature>
<keyword evidence="1" id="KW-1133">Transmembrane helix</keyword>
<feature type="transmembrane region" description="Helical" evidence="1">
    <location>
        <begin position="103"/>
        <end position="122"/>
    </location>
</feature>
<protein>
    <recommendedName>
        <fullName evidence="4">DUF418 domain-containing protein</fullName>
    </recommendedName>
</protein>
<organism evidence="2 3">
    <name type="scientific">Peptoniphilus koenoeneniae</name>
    <dbReference type="NCBI Taxonomy" id="507751"/>
    <lineage>
        <taxon>Bacteria</taxon>
        <taxon>Bacillati</taxon>
        <taxon>Bacillota</taxon>
        <taxon>Tissierellia</taxon>
        <taxon>Tissierellales</taxon>
        <taxon>Peptoniphilaceae</taxon>
        <taxon>Peptoniphilus</taxon>
    </lineage>
</organism>
<reference evidence="2 3" key="1">
    <citation type="submission" date="2023-07" db="EMBL/GenBank/DDBJ databases">
        <title>Genomic Encyclopedia of Type Strains, Phase IV (KMG-IV): sequencing the most valuable type-strain genomes for metagenomic binning, comparative biology and taxonomic classification.</title>
        <authorList>
            <person name="Goeker M."/>
        </authorList>
    </citation>
    <scope>NUCLEOTIDE SEQUENCE [LARGE SCALE GENOMIC DNA]</scope>
    <source>
        <strain evidence="2 3">DSM 22616</strain>
    </source>
</reference>
<name>A0ABU0AXU9_9FIRM</name>
<feature type="transmembrane region" description="Helical" evidence="1">
    <location>
        <begin position="33"/>
        <end position="50"/>
    </location>
</feature>
<evidence type="ECO:0000256" key="1">
    <source>
        <dbReference type="SAM" id="Phobius"/>
    </source>
</evidence>